<keyword evidence="2" id="KW-1185">Reference proteome</keyword>
<proteinExistence type="predicted"/>
<accession>A0A8X6VFG1</accession>
<dbReference type="EMBL" id="BMAU01021339">
    <property type="protein sequence ID" value="GFY16582.1"/>
    <property type="molecule type" value="Genomic_DNA"/>
</dbReference>
<evidence type="ECO:0008006" key="3">
    <source>
        <dbReference type="Google" id="ProtNLM"/>
    </source>
</evidence>
<dbReference type="PANTHER" id="PTHR47326:SF1">
    <property type="entry name" value="HTH PSQ-TYPE DOMAIN-CONTAINING PROTEIN"/>
    <property type="match status" value="1"/>
</dbReference>
<comment type="caution">
    <text evidence="1">The sequence shown here is derived from an EMBL/GenBank/DDBJ whole genome shotgun (WGS) entry which is preliminary data.</text>
</comment>
<evidence type="ECO:0000313" key="2">
    <source>
        <dbReference type="Proteomes" id="UP000887159"/>
    </source>
</evidence>
<evidence type="ECO:0000313" key="1">
    <source>
        <dbReference type="EMBL" id="GFY16582.1"/>
    </source>
</evidence>
<dbReference type="PANTHER" id="PTHR47326">
    <property type="entry name" value="TRANSPOSABLE ELEMENT TC3 TRANSPOSASE-LIKE PROTEIN"/>
    <property type="match status" value="1"/>
</dbReference>
<organism evidence="1 2">
    <name type="scientific">Trichonephila clavipes</name>
    <name type="common">Golden silk orbweaver</name>
    <name type="synonym">Nephila clavipes</name>
    <dbReference type="NCBI Taxonomy" id="2585209"/>
    <lineage>
        <taxon>Eukaryota</taxon>
        <taxon>Metazoa</taxon>
        <taxon>Ecdysozoa</taxon>
        <taxon>Arthropoda</taxon>
        <taxon>Chelicerata</taxon>
        <taxon>Arachnida</taxon>
        <taxon>Araneae</taxon>
        <taxon>Araneomorphae</taxon>
        <taxon>Entelegynae</taxon>
        <taxon>Araneoidea</taxon>
        <taxon>Nephilidae</taxon>
        <taxon>Trichonephila</taxon>
    </lineage>
</organism>
<dbReference type="InterPro" id="IPR036397">
    <property type="entry name" value="RNaseH_sf"/>
</dbReference>
<name>A0A8X6VFG1_TRICX</name>
<dbReference type="Proteomes" id="UP000887159">
    <property type="component" value="Unassembled WGS sequence"/>
</dbReference>
<dbReference type="Gene3D" id="3.30.420.10">
    <property type="entry name" value="Ribonuclease H-like superfamily/Ribonuclease H"/>
    <property type="match status" value="1"/>
</dbReference>
<sequence>MIINFFIPELNNHDVQELWFQQDGATCHTARATIDLLKDTLGDRLISRFGPVNWPPRSCDLTPLDYILWGYVKSLVYADKPQTRDHLEDNIRRVIADIRPQMSEKVIENWTSILDYIRANRGSPMPEIIFKNVTPEYFPYKERSVEYRQHGIIHYLAET</sequence>
<reference evidence="1" key="1">
    <citation type="submission" date="2020-08" db="EMBL/GenBank/DDBJ databases">
        <title>Multicomponent nature underlies the extraordinary mechanical properties of spider dragline silk.</title>
        <authorList>
            <person name="Kono N."/>
            <person name="Nakamura H."/>
            <person name="Mori M."/>
            <person name="Yoshida Y."/>
            <person name="Ohtoshi R."/>
            <person name="Malay A.D."/>
            <person name="Moran D.A.P."/>
            <person name="Tomita M."/>
            <person name="Numata K."/>
            <person name="Arakawa K."/>
        </authorList>
    </citation>
    <scope>NUCLEOTIDE SEQUENCE</scope>
</reference>
<gene>
    <name evidence="1" type="primary">EAI_08637</name>
    <name evidence="1" type="ORF">TNCV_736091</name>
</gene>
<protein>
    <recommendedName>
        <fullName evidence="3">Transposase</fullName>
    </recommendedName>
</protein>
<dbReference type="AlphaFoldDB" id="A0A8X6VFG1"/>
<dbReference type="GO" id="GO:0003676">
    <property type="term" value="F:nucleic acid binding"/>
    <property type="evidence" value="ECO:0007669"/>
    <property type="project" value="InterPro"/>
</dbReference>